<dbReference type="PANTHER" id="PTHR31672">
    <property type="entry name" value="BNACNNG10540D PROTEIN"/>
    <property type="match status" value="1"/>
</dbReference>
<dbReference type="EMBL" id="JBJQOH010000002">
    <property type="protein sequence ID" value="KAL3695299.1"/>
    <property type="molecule type" value="Genomic_DNA"/>
</dbReference>
<protein>
    <recommendedName>
        <fullName evidence="1">F-box domain-containing protein</fullName>
    </recommendedName>
</protein>
<dbReference type="AlphaFoldDB" id="A0ABD3I136"/>
<gene>
    <name evidence="2" type="ORF">R1sor_009375</name>
</gene>
<dbReference type="InterPro" id="IPR036047">
    <property type="entry name" value="F-box-like_dom_sf"/>
</dbReference>
<evidence type="ECO:0000313" key="3">
    <source>
        <dbReference type="Proteomes" id="UP001633002"/>
    </source>
</evidence>
<dbReference type="InterPro" id="IPR011043">
    <property type="entry name" value="Gal_Oxase/kelch_b-propeller"/>
</dbReference>
<dbReference type="SUPFAM" id="SSF81383">
    <property type="entry name" value="F-box domain"/>
    <property type="match status" value="1"/>
</dbReference>
<dbReference type="Gene3D" id="1.20.1280.50">
    <property type="match status" value="1"/>
</dbReference>
<reference evidence="2 3" key="1">
    <citation type="submission" date="2024-09" db="EMBL/GenBank/DDBJ databases">
        <title>Chromosome-scale assembly of Riccia sorocarpa.</title>
        <authorList>
            <person name="Paukszto L."/>
        </authorList>
    </citation>
    <scope>NUCLEOTIDE SEQUENCE [LARGE SCALE GENOMIC DNA]</scope>
    <source>
        <strain evidence="2">LP-2024</strain>
        <tissue evidence="2">Aerial parts of the thallus</tissue>
    </source>
</reference>
<dbReference type="Pfam" id="PF12937">
    <property type="entry name" value="F-box-like"/>
    <property type="match status" value="1"/>
</dbReference>
<dbReference type="SUPFAM" id="SSF50965">
    <property type="entry name" value="Galactose oxidase, central domain"/>
    <property type="match status" value="1"/>
</dbReference>
<keyword evidence="3" id="KW-1185">Reference proteome</keyword>
<dbReference type="PANTHER" id="PTHR31672:SF2">
    <property type="entry name" value="F-BOX DOMAIN-CONTAINING PROTEIN"/>
    <property type="match status" value="1"/>
</dbReference>
<organism evidence="2 3">
    <name type="scientific">Riccia sorocarpa</name>
    <dbReference type="NCBI Taxonomy" id="122646"/>
    <lineage>
        <taxon>Eukaryota</taxon>
        <taxon>Viridiplantae</taxon>
        <taxon>Streptophyta</taxon>
        <taxon>Embryophyta</taxon>
        <taxon>Marchantiophyta</taxon>
        <taxon>Marchantiopsida</taxon>
        <taxon>Marchantiidae</taxon>
        <taxon>Marchantiales</taxon>
        <taxon>Ricciaceae</taxon>
        <taxon>Riccia</taxon>
    </lineage>
</organism>
<dbReference type="Proteomes" id="UP001633002">
    <property type="component" value="Unassembled WGS sequence"/>
</dbReference>
<evidence type="ECO:0000259" key="1">
    <source>
        <dbReference type="PROSITE" id="PS50181"/>
    </source>
</evidence>
<dbReference type="SMART" id="SM00256">
    <property type="entry name" value="FBOX"/>
    <property type="match status" value="1"/>
</dbReference>
<name>A0ABD3I136_9MARC</name>
<feature type="domain" description="F-box" evidence="1">
    <location>
        <begin position="34"/>
        <end position="81"/>
    </location>
</feature>
<dbReference type="InterPro" id="IPR001810">
    <property type="entry name" value="F-box_dom"/>
</dbReference>
<accession>A0ABD3I136</accession>
<evidence type="ECO:0000313" key="2">
    <source>
        <dbReference type="EMBL" id="KAL3695299.1"/>
    </source>
</evidence>
<comment type="caution">
    <text evidence="2">The sequence shown here is derived from an EMBL/GenBank/DDBJ whole genome shotgun (WGS) entry which is preliminary data.</text>
</comment>
<dbReference type="InterPro" id="IPR050796">
    <property type="entry name" value="SCF_F-box_component"/>
</dbReference>
<dbReference type="PROSITE" id="PS50181">
    <property type="entry name" value="FBOX"/>
    <property type="match status" value="1"/>
</dbReference>
<sequence length="410" mass="46313">MLKIFLSAILRPPDMEPSTSRSQEDAAGELVISPTLWRYLPEELLERVFGKLPFSSVVRLRRVCKRWNHVILSGEIPYLENPSPKCLPVHFGKHGFMIYNSIIKDWEEHSLSFLSSSVLTRGLSLIATAGGLLCFYTYDPSKLVVCNPLTKRFKQLEIPQPASDEAPVPQLYAIDKIQVAMRADTASGSYELLVAATAHCDGSGLSLRGRVMGYDSASSSWKQYADVPRDILFWLGGSVFCRGSFYCLAALILVPEDGQLWEWMLMKYDLERDCWSVFPVIGPNVWQDHARIVEYQGSILLVTKASSNISIHRLDESRSSLWVHLKDLPLNVFKNLKEKTSESLRNDIWWCICKGDLLFIIDPCREQQSGGGLIVLVHDLAKNTWDWIPVLEGNFDPHHLCAFEPSLASP</sequence>
<dbReference type="Pfam" id="PF03478">
    <property type="entry name" value="Beta-prop_KIB1-4"/>
    <property type="match status" value="1"/>
</dbReference>
<proteinExistence type="predicted"/>
<dbReference type="InterPro" id="IPR005174">
    <property type="entry name" value="KIB1-4_b-propeller"/>
</dbReference>